<dbReference type="GO" id="GO:0005737">
    <property type="term" value="C:cytoplasm"/>
    <property type="evidence" value="ECO:0007669"/>
    <property type="project" value="TreeGrafter"/>
</dbReference>
<feature type="domain" description="Cytochrome b5 heme-binding" evidence="7">
    <location>
        <begin position="2"/>
        <end position="78"/>
    </location>
</feature>
<feature type="region of interest" description="Disordered" evidence="6">
    <location>
        <begin position="81"/>
        <end position="107"/>
    </location>
</feature>
<evidence type="ECO:0000259" key="7">
    <source>
        <dbReference type="PROSITE" id="PS50255"/>
    </source>
</evidence>
<keyword evidence="5" id="KW-0560">Oxidoreductase</keyword>
<dbReference type="SUPFAM" id="SSF55856">
    <property type="entry name" value="Cytochrome b5-like heme/steroid binding domain"/>
    <property type="match status" value="1"/>
</dbReference>
<dbReference type="GO" id="GO:0003995">
    <property type="term" value="F:acyl-CoA dehydrogenase activity"/>
    <property type="evidence" value="ECO:0007669"/>
    <property type="project" value="TreeGrafter"/>
</dbReference>
<organism evidence="8 9">
    <name type="scientific">Hyaloscypha variabilis (strain UAMH 11265 / GT02V1 / F)</name>
    <name type="common">Meliniomyces variabilis</name>
    <dbReference type="NCBI Taxonomy" id="1149755"/>
    <lineage>
        <taxon>Eukaryota</taxon>
        <taxon>Fungi</taxon>
        <taxon>Dikarya</taxon>
        <taxon>Ascomycota</taxon>
        <taxon>Pezizomycotina</taxon>
        <taxon>Leotiomycetes</taxon>
        <taxon>Helotiales</taxon>
        <taxon>Hyaloscyphaceae</taxon>
        <taxon>Hyaloscypha</taxon>
        <taxon>Hyaloscypha variabilis</taxon>
    </lineage>
</organism>
<evidence type="ECO:0000256" key="5">
    <source>
        <dbReference type="ARBA" id="ARBA00023002"/>
    </source>
</evidence>
<dbReference type="OrthoDB" id="10254877at2759"/>
<proteinExistence type="inferred from homology"/>
<dbReference type="EMBL" id="KZ613943">
    <property type="protein sequence ID" value="PMD42045.1"/>
    <property type="molecule type" value="Genomic_DNA"/>
</dbReference>
<dbReference type="InterPro" id="IPR001199">
    <property type="entry name" value="Cyt_B5-like_heme/steroid-bd"/>
</dbReference>
<dbReference type="PROSITE" id="PS50255">
    <property type="entry name" value="CYTOCHROME_B5_2"/>
    <property type="match status" value="1"/>
</dbReference>
<dbReference type="Pfam" id="PF00173">
    <property type="entry name" value="Cyt-b5"/>
    <property type="match status" value="1"/>
</dbReference>
<dbReference type="AlphaFoldDB" id="A0A2J6RU49"/>
<dbReference type="SUPFAM" id="SSF56645">
    <property type="entry name" value="Acyl-CoA dehydrogenase NM domain-like"/>
    <property type="match status" value="1"/>
</dbReference>
<dbReference type="InterPro" id="IPR036400">
    <property type="entry name" value="Cyt_B5-like_heme/steroid_sf"/>
</dbReference>
<dbReference type="InterPro" id="IPR050741">
    <property type="entry name" value="Acyl-CoA_dehydrogenase"/>
</dbReference>
<gene>
    <name evidence="8" type="ORF">L207DRAFT_510348</name>
</gene>
<evidence type="ECO:0000256" key="6">
    <source>
        <dbReference type="SAM" id="MobiDB-lite"/>
    </source>
</evidence>
<dbReference type="Proteomes" id="UP000235786">
    <property type="component" value="Unassembled WGS sequence"/>
</dbReference>
<dbReference type="PANTHER" id="PTHR48083">
    <property type="entry name" value="MEDIUM-CHAIN SPECIFIC ACYL-COA DEHYDROGENASE, MITOCHONDRIAL-RELATED"/>
    <property type="match status" value="1"/>
</dbReference>
<dbReference type="InterPro" id="IPR009075">
    <property type="entry name" value="AcylCo_DH/oxidase_C"/>
</dbReference>
<dbReference type="Pfam" id="PF00441">
    <property type="entry name" value="Acyl-CoA_dh_1"/>
    <property type="match status" value="1"/>
</dbReference>
<dbReference type="InterPro" id="IPR013786">
    <property type="entry name" value="AcylCoA_DH/ox_N"/>
</dbReference>
<keyword evidence="3" id="KW-0285">Flavoprotein</keyword>
<keyword evidence="4" id="KW-0274">FAD</keyword>
<dbReference type="PANTHER" id="PTHR48083:SF28">
    <property type="entry name" value="ACYL-COA DEHYDROGENASE FAMILY PROTEIN (AFU_ORTHOLOGUE AFUA_6G10880)-RELATED"/>
    <property type="match status" value="1"/>
</dbReference>
<reference evidence="8 9" key="1">
    <citation type="submission" date="2016-04" db="EMBL/GenBank/DDBJ databases">
        <title>A degradative enzymes factory behind the ericoid mycorrhizal symbiosis.</title>
        <authorList>
            <consortium name="DOE Joint Genome Institute"/>
            <person name="Martino E."/>
            <person name="Morin E."/>
            <person name="Grelet G."/>
            <person name="Kuo A."/>
            <person name="Kohler A."/>
            <person name="Daghino S."/>
            <person name="Barry K."/>
            <person name="Choi C."/>
            <person name="Cichocki N."/>
            <person name="Clum A."/>
            <person name="Copeland A."/>
            <person name="Hainaut M."/>
            <person name="Haridas S."/>
            <person name="Labutti K."/>
            <person name="Lindquist E."/>
            <person name="Lipzen A."/>
            <person name="Khouja H.-R."/>
            <person name="Murat C."/>
            <person name="Ohm R."/>
            <person name="Olson A."/>
            <person name="Spatafora J."/>
            <person name="Veneault-Fourrey C."/>
            <person name="Henrissat B."/>
            <person name="Grigoriev I."/>
            <person name="Martin F."/>
            <person name="Perotto S."/>
        </authorList>
    </citation>
    <scope>NUCLEOTIDE SEQUENCE [LARGE SCALE GENOMIC DNA]</scope>
    <source>
        <strain evidence="8 9">F</strain>
    </source>
</reference>
<sequence>MAKTFTQADVAAHNKPNDLYIVVDEDVYDLTKFQDEHPGGKKILTRVAGKDASKQFWKYHNEGILKKYKSKLLVGSLDTKKASAAPPAEEKKAEQKQLVKPQAESGAVVPVPAAAPEQEMQEALDPFGDLIPFADPSWYQGYHSPYFNETHAALRAEIREWVTNEIEPFVGEWDEARKVPDEIYKAMGTRGYLAGLMGMHYPAEYTNNRIKSVAPEKWDLFHEMLLTDELSRAASGGFVWNVIGGFGIGCPPLVKFGKKELVKRILPEILNGDKRICLAITEPDAGSDVANLGCEAVLSEDGKHYIVNGEKKWITNGVWCDYFTTAVRTGTKESGMNGISVLLIERSFGGVSTRKMDCQGVWSSGTTYITFEDVKVPVENLIGKENQGFKVIMTNFNHERIGIIIQCIRFSRVCYEESIKYAHKRRTFGKKLIEHPVIRLKLAHMARQIEASYSWLESLIHQVSNMPEQLAMLRLGGPIAGLKAQATVTFEFCAREASQIFGGLSYSRGGQGGKVERLYRDVRAYAIPGGSEEIMLDLSIRQSLRVGKVLGMKL</sequence>
<protein>
    <submittedName>
        <fullName evidence="8">Putative acyl-CoA dehydrogenase</fullName>
    </submittedName>
</protein>
<dbReference type="InterPro" id="IPR046373">
    <property type="entry name" value="Acyl-CoA_Oxase/DH_mid-dom_sf"/>
</dbReference>
<dbReference type="Pfam" id="PF02771">
    <property type="entry name" value="Acyl-CoA_dh_N"/>
    <property type="match status" value="1"/>
</dbReference>
<accession>A0A2J6RU49</accession>
<evidence type="ECO:0000313" key="9">
    <source>
        <dbReference type="Proteomes" id="UP000235786"/>
    </source>
</evidence>
<dbReference type="InterPro" id="IPR036250">
    <property type="entry name" value="AcylCo_DH-like_C"/>
</dbReference>
<keyword evidence="9" id="KW-1185">Reference proteome</keyword>
<dbReference type="Gene3D" id="2.40.110.10">
    <property type="entry name" value="Butyryl-CoA Dehydrogenase, subunit A, domain 2"/>
    <property type="match status" value="1"/>
</dbReference>
<dbReference type="SMART" id="SM01117">
    <property type="entry name" value="Cyt-b5"/>
    <property type="match status" value="1"/>
</dbReference>
<evidence type="ECO:0000256" key="4">
    <source>
        <dbReference type="ARBA" id="ARBA00022827"/>
    </source>
</evidence>
<feature type="compositionally biased region" description="Basic and acidic residues" evidence="6">
    <location>
        <begin position="88"/>
        <end position="97"/>
    </location>
</feature>
<evidence type="ECO:0000256" key="3">
    <source>
        <dbReference type="ARBA" id="ARBA00022630"/>
    </source>
</evidence>
<dbReference type="SUPFAM" id="SSF47203">
    <property type="entry name" value="Acyl-CoA dehydrogenase C-terminal domain-like"/>
    <property type="match status" value="1"/>
</dbReference>
<dbReference type="InterPro" id="IPR009100">
    <property type="entry name" value="AcylCoA_DH/oxidase_NM_dom_sf"/>
</dbReference>
<dbReference type="GO" id="GO:0050660">
    <property type="term" value="F:flavin adenine dinucleotide binding"/>
    <property type="evidence" value="ECO:0007669"/>
    <property type="project" value="InterPro"/>
</dbReference>
<dbReference type="Pfam" id="PF02770">
    <property type="entry name" value="Acyl-CoA_dh_M"/>
    <property type="match status" value="1"/>
</dbReference>
<comment type="cofactor">
    <cofactor evidence="1">
        <name>FAD</name>
        <dbReference type="ChEBI" id="CHEBI:57692"/>
    </cofactor>
</comment>
<dbReference type="InterPro" id="IPR006091">
    <property type="entry name" value="Acyl-CoA_Oxase/DH_mid-dom"/>
</dbReference>
<evidence type="ECO:0000256" key="1">
    <source>
        <dbReference type="ARBA" id="ARBA00001974"/>
    </source>
</evidence>
<evidence type="ECO:0000313" key="8">
    <source>
        <dbReference type="EMBL" id="PMD42045.1"/>
    </source>
</evidence>
<dbReference type="InterPro" id="IPR037069">
    <property type="entry name" value="AcylCoA_DH/ox_N_sf"/>
</dbReference>
<evidence type="ECO:0000256" key="2">
    <source>
        <dbReference type="ARBA" id="ARBA00009347"/>
    </source>
</evidence>
<dbReference type="STRING" id="1149755.A0A2J6RU49"/>
<name>A0A2J6RU49_HYAVF</name>
<dbReference type="Gene3D" id="1.10.540.10">
    <property type="entry name" value="Acyl-CoA dehydrogenase/oxidase, N-terminal domain"/>
    <property type="match status" value="1"/>
</dbReference>
<dbReference type="PRINTS" id="PR00363">
    <property type="entry name" value="CYTOCHROMEB5"/>
</dbReference>
<dbReference type="GO" id="GO:0033539">
    <property type="term" value="P:fatty acid beta-oxidation using acyl-CoA dehydrogenase"/>
    <property type="evidence" value="ECO:0007669"/>
    <property type="project" value="TreeGrafter"/>
</dbReference>
<dbReference type="FunFam" id="2.40.110.10:FF:000002">
    <property type="entry name" value="Acyl-CoA dehydrogenase fadE12"/>
    <property type="match status" value="1"/>
</dbReference>
<dbReference type="Gene3D" id="1.20.140.10">
    <property type="entry name" value="Butyryl-CoA Dehydrogenase, subunit A, domain 3"/>
    <property type="match status" value="1"/>
</dbReference>
<dbReference type="Gene3D" id="3.10.120.10">
    <property type="entry name" value="Cytochrome b5-like heme/steroid binding domain"/>
    <property type="match status" value="1"/>
</dbReference>
<comment type="similarity">
    <text evidence="2">Belongs to the acyl-CoA dehydrogenase family.</text>
</comment>